<dbReference type="NCBIfam" id="NF002342">
    <property type="entry name" value="PRK01305.1-3"/>
    <property type="match status" value="1"/>
</dbReference>
<evidence type="ECO:0000259" key="5">
    <source>
        <dbReference type="Pfam" id="PF04376"/>
    </source>
</evidence>
<reference evidence="7 8" key="1">
    <citation type="submission" date="2019-02" db="EMBL/GenBank/DDBJ databases">
        <title>Prokaryotic population dynamics and viral predation in marine succession experiment using metagenomics: the confinement effect.</title>
        <authorList>
            <person name="Haro-Moreno J.M."/>
            <person name="Rodriguez-Valera F."/>
            <person name="Lopez-Perez M."/>
        </authorList>
    </citation>
    <scope>NUCLEOTIDE SEQUENCE [LARGE SCALE GENOMIC DNA]</scope>
    <source>
        <strain evidence="7">MED-G170</strain>
    </source>
</reference>
<name>A0A520MDW5_9GAMM</name>
<dbReference type="GO" id="GO:0008914">
    <property type="term" value="F:leucyl-tRNA--protein transferase activity"/>
    <property type="evidence" value="ECO:0007669"/>
    <property type="project" value="UniProtKB-UniRule"/>
</dbReference>
<evidence type="ECO:0000256" key="4">
    <source>
        <dbReference type="HAMAP-Rule" id="MF_00689"/>
    </source>
</evidence>
<evidence type="ECO:0000313" key="7">
    <source>
        <dbReference type="EMBL" id="RZO19394.1"/>
    </source>
</evidence>
<evidence type="ECO:0000256" key="2">
    <source>
        <dbReference type="ARBA" id="ARBA00022679"/>
    </source>
</evidence>
<comment type="catalytic activity">
    <reaction evidence="4">
        <text>N-terminal L-glutamyl-[protein] + L-leucyl-tRNA(Leu) = N-terminal L-leucyl-L-glutamyl-[protein] + tRNA(Leu) + H(+)</text>
        <dbReference type="Rhea" id="RHEA:50412"/>
        <dbReference type="Rhea" id="RHEA-COMP:9613"/>
        <dbReference type="Rhea" id="RHEA-COMP:9622"/>
        <dbReference type="Rhea" id="RHEA-COMP:12664"/>
        <dbReference type="Rhea" id="RHEA-COMP:12668"/>
        <dbReference type="ChEBI" id="CHEBI:15378"/>
        <dbReference type="ChEBI" id="CHEBI:64721"/>
        <dbReference type="ChEBI" id="CHEBI:78442"/>
        <dbReference type="ChEBI" id="CHEBI:78494"/>
        <dbReference type="ChEBI" id="CHEBI:133041"/>
        <dbReference type="EC" id="2.3.2.29"/>
    </reaction>
</comment>
<dbReference type="Pfam" id="PF04376">
    <property type="entry name" value="ATE_N"/>
    <property type="match status" value="1"/>
</dbReference>
<keyword evidence="1 4" id="KW-0963">Cytoplasm</keyword>
<proteinExistence type="inferred from homology"/>
<comment type="function">
    <text evidence="4">Functions in the N-end rule pathway of protein degradation where it conjugates Leu from its aminoacyl-tRNA to the N-termini of proteins containing an N-terminal aspartate or glutamate.</text>
</comment>
<feature type="domain" description="N-end rule aminoacyl transferase C-terminal" evidence="6">
    <location>
        <begin position="110"/>
        <end position="231"/>
    </location>
</feature>
<dbReference type="HAMAP" id="MF_00689">
    <property type="entry name" value="Bpt"/>
    <property type="match status" value="1"/>
</dbReference>
<evidence type="ECO:0000256" key="1">
    <source>
        <dbReference type="ARBA" id="ARBA00022490"/>
    </source>
</evidence>
<comment type="subcellular location">
    <subcellularLocation>
        <location evidence="4">Cytoplasm</location>
    </subcellularLocation>
</comment>
<dbReference type="GO" id="GO:0004057">
    <property type="term" value="F:arginyl-tRNA--protein transferase activity"/>
    <property type="evidence" value="ECO:0007669"/>
    <property type="project" value="InterPro"/>
</dbReference>
<keyword evidence="3 4" id="KW-0012">Acyltransferase</keyword>
<comment type="catalytic activity">
    <reaction evidence="4">
        <text>N-terminal L-aspartyl-[protein] + L-leucyl-tRNA(Leu) = N-terminal L-leucyl-L-aspartyl-[protein] + tRNA(Leu) + H(+)</text>
        <dbReference type="Rhea" id="RHEA:50420"/>
        <dbReference type="Rhea" id="RHEA-COMP:9613"/>
        <dbReference type="Rhea" id="RHEA-COMP:9622"/>
        <dbReference type="Rhea" id="RHEA-COMP:12669"/>
        <dbReference type="Rhea" id="RHEA-COMP:12674"/>
        <dbReference type="ChEBI" id="CHEBI:15378"/>
        <dbReference type="ChEBI" id="CHEBI:64720"/>
        <dbReference type="ChEBI" id="CHEBI:78442"/>
        <dbReference type="ChEBI" id="CHEBI:78494"/>
        <dbReference type="ChEBI" id="CHEBI:133042"/>
        <dbReference type="EC" id="2.3.2.29"/>
    </reaction>
</comment>
<dbReference type="NCBIfam" id="NF002341">
    <property type="entry name" value="PRK01305.1-1"/>
    <property type="match status" value="1"/>
</dbReference>
<dbReference type="SUPFAM" id="SSF55729">
    <property type="entry name" value="Acyl-CoA N-acyltransferases (Nat)"/>
    <property type="match status" value="1"/>
</dbReference>
<dbReference type="InterPro" id="IPR016181">
    <property type="entry name" value="Acyl_CoA_acyltransferase"/>
</dbReference>
<dbReference type="InterPro" id="IPR017138">
    <property type="entry name" value="Asp_Glu_LeuTrfase"/>
</dbReference>
<dbReference type="InterPro" id="IPR007472">
    <property type="entry name" value="N-end_Aminoacyl_Trfase_C"/>
</dbReference>
<dbReference type="AlphaFoldDB" id="A0A520MDW5"/>
<dbReference type="InterPro" id="IPR030700">
    <property type="entry name" value="N-end_Aminoacyl_Trfase"/>
</dbReference>
<protein>
    <recommendedName>
        <fullName evidence="4">Aspartate/glutamate leucyltransferase</fullName>
        <ecNumber evidence="4">2.3.2.29</ecNumber>
    </recommendedName>
</protein>
<accession>A0A520MDW5</accession>
<dbReference type="EMBL" id="SHBP01000012">
    <property type="protein sequence ID" value="RZO19394.1"/>
    <property type="molecule type" value="Genomic_DNA"/>
</dbReference>
<comment type="similarity">
    <text evidence="4">Belongs to the R-transferase family. Bpt subfamily.</text>
</comment>
<gene>
    <name evidence="4" type="primary">bpt</name>
    <name evidence="7" type="ORF">EVB03_07965</name>
</gene>
<evidence type="ECO:0000256" key="3">
    <source>
        <dbReference type="ARBA" id="ARBA00023315"/>
    </source>
</evidence>
<dbReference type="Pfam" id="PF04377">
    <property type="entry name" value="ATE_C"/>
    <property type="match status" value="1"/>
</dbReference>
<dbReference type="GO" id="GO:0071596">
    <property type="term" value="P:ubiquitin-dependent protein catabolic process via the N-end rule pathway"/>
    <property type="evidence" value="ECO:0007669"/>
    <property type="project" value="InterPro"/>
</dbReference>
<evidence type="ECO:0000313" key="8">
    <source>
        <dbReference type="Proteomes" id="UP000315889"/>
    </source>
</evidence>
<feature type="domain" description="N-end aminoacyl transferase N-terminal" evidence="5">
    <location>
        <begin position="20"/>
        <end position="90"/>
    </location>
</feature>
<comment type="caution">
    <text evidence="7">The sequence shown here is derived from an EMBL/GenBank/DDBJ whole genome shotgun (WGS) entry which is preliminary data.</text>
</comment>
<dbReference type="PANTHER" id="PTHR21367">
    <property type="entry name" value="ARGININE-TRNA-PROTEIN TRANSFERASE 1"/>
    <property type="match status" value="1"/>
</dbReference>
<sequence>MTTDASAQIRRIRILKTAPHACSYLEGEQSTTAFVDPELIIEPSLYTRLAEIGFRRSGPYLYTPMCGTCSACIPARVVVQQFSQNRAQKRCIKRNSDINVQQRHTIDTAEHYPLYEKYINERHKDGDMYPPSKDQFEQFLGTTWECTQYFEFRVDNRLIGCAVVDVLPNSLSAIYTYFDPSLNKRGLGNFAVLFQISLAAKLDKSYVYLGYWIENCQKMSYKKKYQPMEFFKENSWKLSE</sequence>
<dbReference type="EC" id="2.3.2.29" evidence="4"/>
<dbReference type="NCBIfam" id="NF002346">
    <property type="entry name" value="PRK01305.2-3"/>
    <property type="match status" value="1"/>
</dbReference>
<dbReference type="InterPro" id="IPR007471">
    <property type="entry name" value="N-end_Aminoacyl_Trfase_N"/>
</dbReference>
<dbReference type="PANTHER" id="PTHR21367:SF1">
    <property type="entry name" value="ARGINYL-TRNA--PROTEIN TRANSFERASE 1"/>
    <property type="match status" value="1"/>
</dbReference>
<dbReference type="Proteomes" id="UP000315889">
    <property type="component" value="Unassembled WGS sequence"/>
</dbReference>
<evidence type="ECO:0000259" key="6">
    <source>
        <dbReference type="Pfam" id="PF04377"/>
    </source>
</evidence>
<organism evidence="7 8">
    <name type="scientific">SAR92 clade bacterium</name>
    <dbReference type="NCBI Taxonomy" id="2315479"/>
    <lineage>
        <taxon>Bacteria</taxon>
        <taxon>Pseudomonadati</taxon>
        <taxon>Pseudomonadota</taxon>
        <taxon>Gammaproteobacteria</taxon>
        <taxon>Cellvibrionales</taxon>
        <taxon>Porticoccaceae</taxon>
        <taxon>SAR92 clade</taxon>
    </lineage>
</organism>
<keyword evidence="2 4" id="KW-0808">Transferase</keyword>
<dbReference type="PIRSF" id="PIRSF037208">
    <property type="entry name" value="ATE_pro_prd"/>
    <property type="match status" value="1"/>
</dbReference>
<dbReference type="GO" id="GO:0005737">
    <property type="term" value="C:cytoplasm"/>
    <property type="evidence" value="ECO:0007669"/>
    <property type="project" value="UniProtKB-SubCell"/>
</dbReference>